<organism evidence="1">
    <name type="scientific">croton golden spot associated virus C</name>
    <dbReference type="NCBI Taxonomy" id="3072822"/>
    <lineage>
        <taxon>Viruses</taxon>
        <taxon>Riboviria</taxon>
        <taxon>Orthornavirae</taxon>
        <taxon>Kitrinoviricota</taxon>
        <taxon>Alsuviricetes</taxon>
        <taxon>Martellivirales</taxon>
        <taxon>Closteroviridae</taxon>
    </lineage>
</organism>
<accession>A0AA51RBC3</accession>
<reference evidence="1" key="1">
    <citation type="submission" date="2023-05" db="EMBL/GenBank/DDBJ databases">
        <title>The Virome of croton golden: Identification, Genomic characterization, prevalence of new virus of croton golden associated viruses in China.</title>
        <authorList>
            <person name="Ma Y."/>
            <person name="Che H."/>
        </authorList>
    </citation>
    <scope>NUCLEOTIDE SEQUENCE</scope>
    <source>
        <strain evidence="1">1</strain>
    </source>
</reference>
<dbReference type="EMBL" id="OR041671">
    <property type="protein sequence ID" value="WMM63759.1"/>
    <property type="molecule type" value="Genomic_RNA"/>
</dbReference>
<gene>
    <name evidence="1" type="primary">p23</name>
</gene>
<evidence type="ECO:0000313" key="1">
    <source>
        <dbReference type="EMBL" id="WMM63759.1"/>
    </source>
</evidence>
<proteinExistence type="predicted"/>
<protein>
    <submittedName>
        <fullName evidence="1">P23</fullName>
    </submittedName>
</protein>
<sequence length="197" mass="22837">MESLTASFAQLSLYETVDLNWHKMMIMRLTTIMCAIDGLVQGHRLRELNLIKACIDELISTTTNKVVDINLLSVGHHFTKNFTESSTLMKLCFHKEHDVGDLLDDLQILQIFFEGYSEMLCFGRILPEITDIVEWYELPGSSMLLAEYDNYTFIFDRDFEEEAHHNNNVFVKDGILKLQAPPLKSEFFAKFNNLIFN</sequence>
<name>A0AA51RBC3_9CLOS</name>